<dbReference type="PANTHER" id="PTHR28272">
    <property type="entry name" value="RIBONUCLEASES P/MRP PROTEIN SUBUNIT POP3"/>
    <property type="match status" value="1"/>
</dbReference>
<dbReference type="GO" id="GO:0004526">
    <property type="term" value="F:ribonuclease P activity"/>
    <property type="evidence" value="ECO:0007669"/>
    <property type="project" value="TreeGrafter"/>
</dbReference>
<dbReference type="EMBL" id="CAJPDT010000018">
    <property type="protein sequence ID" value="CAF9917516.1"/>
    <property type="molecule type" value="Genomic_DNA"/>
</dbReference>
<proteinExistence type="predicted"/>
<evidence type="ECO:0000313" key="3">
    <source>
        <dbReference type="Proteomes" id="UP000664534"/>
    </source>
</evidence>
<protein>
    <submittedName>
        <fullName evidence="2">Uncharacterized protein</fullName>
    </submittedName>
</protein>
<dbReference type="Pfam" id="PF08228">
    <property type="entry name" value="RNase_P_pop3"/>
    <property type="match status" value="1"/>
</dbReference>
<accession>A0A8H3F1G0</accession>
<dbReference type="GO" id="GO:0005655">
    <property type="term" value="C:nucleolar ribonuclease P complex"/>
    <property type="evidence" value="ECO:0007669"/>
    <property type="project" value="TreeGrafter"/>
</dbReference>
<dbReference type="AlphaFoldDB" id="A0A8H3F1G0"/>
<gene>
    <name evidence="2" type="ORF">IMSHALPRED_003606</name>
</gene>
<feature type="region of interest" description="Disordered" evidence="1">
    <location>
        <begin position="51"/>
        <end position="86"/>
    </location>
</feature>
<dbReference type="GO" id="GO:0000171">
    <property type="term" value="F:ribonuclease MRP activity"/>
    <property type="evidence" value="ECO:0007669"/>
    <property type="project" value="TreeGrafter"/>
</dbReference>
<reference evidence="2" key="1">
    <citation type="submission" date="2021-03" db="EMBL/GenBank/DDBJ databases">
        <authorList>
            <person name="Tagirdzhanova G."/>
        </authorList>
    </citation>
    <scope>NUCLEOTIDE SEQUENCE</scope>
</reference>
<dbReference type="Proteomes" id="UP000664534">
    <property type="component" value="Unassembled WGS sequence"/>
</dbReference>
<organism evidence="2 3">
    <name type="scientific">Imshaugia aleurites</name>
    <dbReference type="NCBI Taxonomy" id="172621"/>
    <lineage>
        <taxon>Eukaryota</taxon>
        <taxon>Fungi</taxon>
        <taxon>Dikarya</taxon>
        <taxon>Ascomycota</taxon>
        <taxon>Pezizomycotina</taxon>
        <taxon>Lecanoromycetes</taxon>
        <taxon>OSLEUM clade</taxon>
        <taxon>Lecanoromycetidae</taxon>
        <taxon>Lecanorales</taxon>
        <taxon>Lecanorineae</taxon>
        <taxon>Parmeliaceae</taxon>
        <taxon>Imshaugia</taxon>
    </lineage>
</organism>
<dbReference type="GO" id="GO:0034965">
    <property type="term" value="P:intronic box C/D snoRNA processing"/>
    <property type="evidence" value="ECO:0007669"/>
    <property type="project" value="TreeGrafter"/>
</dbReference>
<dbReference type="PANTHER" id="PTHR28272:SF1">
    <property type="entry name" value="RIBONUCLEASES P_MRP PROTEIN SUBUNIT POP3"/>
    <property type="match status" value="1"/>
</dbReference>
<dbReference type="GO" id="GO:0008033">
    <property type="term" value="P:tRNA processing"/>
    <property type="evidence" value="ECO:0007669"/>
    <property type="project" value="InterPro"/>
</dbReference>
<dbReference type="GO" id="GO:0000172">
    <property type="term" value="C:ribonuclease MRP complex"/>
    <property type="evidence" value="ECO:0007669"/>
    <property type="project" value="TreeGrafter"/>
</dbReference>
<evidence type="ECO:0000313" key="2">
    <source>
        <dbReference type="EMBL" id="CAF9917516.1"/>
    </source>
</evidence>
<dbReference type="OrthoDB" id="20109at2759"/>
<dbReference type="InterPro" id="IPR013241">
    <property type="entry name" value="RNase_P_Pop3"/>
</dbReference>
<dbReference type="GO" id="GO:0006364">
    <property type="term" value="P:rRNA processing"/>
    <property type="evidence" value="ECO:0007669"/>
    <property type="project" value="InterPro"/>
</dbReference>
<comment type="caution">
    <text evidence="2">The sequence shown here is derived from an EMBL/GenBank/DDBJ whole genome shotgun (WGS) entry which is preliminary data.</text>
</comment>
<sequence length="278" mass="30171">MEWKSPSRKQKTIFSLESPYTDVQWPVASADDQTKILDMLCSLLSPIGEHRSRNVVPSKGKRAKKRKRKDDSTIKDPSAALSERGLPKTCALPRPEMHDHLTVGFNKTTRYLEFLAQKTSPSTDEHETPGAVAAAKTAARPSLDPAKNKPLAAVFVPRSGQPPVLYSHLPLLSKAASLAVPLSPSTRIVSLPEGAEDRLKTVLGIPRVGMIGLIDGAPFAASLIEFIRQKIPELDVPWLQEAVNGAYLPVRINAIQTSAPLNPNRGARSPISAMAPDD</sequence>
<keyword evidence="3" id="KW-1185">Reference proteome</keyword>
<name>A0A8H3F1G0_9LECA</name>
<evidence type="ECO:0000256" key="1">
    <source>
        <dbReference type="SAM" id="MobiDB-lite"/>
    </source>
</evidence>
<feature type="compositionally biased region" description="Basic residues" evidence="1">
    <location>
        <begin position="59"/>
        <end position="68"/>
    </location>
</feature>
<feature type="region of interest" description="Disordered" evidence="1">
    <location>
        <begin position="259"/>
        <end position="278"/>
    </location>
</feature>
<dbReference type="GO" id="GO:0005829">
    <property type="term" value="C:cytosol"/>
    <property type="evidence" value="ECO:0007669"/>
    <property type="project" value="TreeGrafter"/>
</dbReference>